<feature type="compositionally biased region" description="Low complexity" evidence="1">
    <location>
        <begin position="210"/>
        <end position="222"/>
    </location>
</feature>
<accession>A0A918WWQ2</accession>
<feature type="region of interest" description="Disordered" evidence="1">
    <location>
        <begin position="207"/>
        <end position="239"/>
    </location>
</feature>
<evidence type="ECO:0000313" key="3">
    <source>
        <dbReference type="Proteomes" id="UP000638353"/>
    </source>
</evidence>
<dbReference type="Proteomes" id="UP000638353">
    <property type="component" value="Unassembled WGS sequence"/>
</dbReference>
<protein>
    <recommendedName>
        <fullName evidence="4">Phenylacetate--CoA ligase family protein</fullName>
    </recommendedName>
</protein>
<evidence type="ECO:0008006" key="4">
    <source>
        <dbReference type="Google" id="ProtNLM"/>
    </source>
</evidence>
<gene>
    <name evidence="2" type="ORF">GCM10010334_25170</name>
</gene>
<reference evidence="2" key="2">
    <citation type="submission" date="2020-09" db="EMBL/GenBank/DDBJ databases">
        <authorList>
            <person name="Sun Q."/>
            <person name="Ohkuma M."/>
        </authorList>
    </citation>
    <scope>NUCLEOTIDE SEQUENCE</scope>
    <source>
        <strain evidence="2">JCM 4637</strain>
    </source>
</reference>
<dbReference type="InterPro" id="IPR042099">
    <property type="entry name" value="ANL_N_sf"/>
</dbReference>
<dbReference type="RefSeq" id="WP_229897745.1">
    <property type="nucleotide sequence ID" value="NZ_BMVC01000004.1"/>
</dbReference>
<dbReference type="AlphaFoldDB" id="A0A918WWQ2"/>
<dbReference type="EMBL" id="BMVC01000004">
    <property type="protein sequence ID" value="GHC90829.1"/>
    <property type="molecule type" value="Genomic_DNA"/>
</dbReference>
<name>A0A918WWQ2_9ACTN</name>
<sequence>MTQDNAPGNMSWLGPDIRRARKQGIDGLARRQQARLADAVARARTGSPYYRDLYSSLPQRVDDPTLLPVTDKRRLMEQFDDWATDRDITYDKVRDFVDTPERIGERFLGRYMVATTSGTSGRRGLFVLDDRYMDIGAALTSQALATWLGPSGILRAAARGGRFAQLVAVGGHYVGFAGNRRAAREGGWRNKILRAFSVHSPCTRRCPNWSPSSTRTGRPSSSATPARSCCSPRSGRRDA</sequence>
<organism evidence="2 3">
    <name type="scientific">Streptomyces finlayi</name>
    <dbReference type="NCBI Taxonomy" id="67296"/>
    <lineage>
        <taxon>Bacteria</taxon>
        <taxon>Bacillati</taxon>
        <taxon>Actinomycetota</taxon>
        <taxon>Actinomycetes</taxon>
        <taxon>Kitasatosporales</taxon>
        <taxon>Streptomycetaceae</taxon>
        <taxon>Streptomyces</taxon>
    </lineage>
</organism>
<proteinExistence type="predicted"/>
<reference evidence="2" key="1">
    <citation type="journal article" date="2014" name="Int. J. Syst. Evol. Microbiol.">
        <title>Complete genome sequence of Corynebacterium casei LMG S-19264T (=DSM 44701T), isolated from a smear-ripened cheese.</title>
        <authorList>
            <consortium name="US DOE Joint Genome Institute (JGI-PGF)"/>
            <person name="Walter F."/>
            <person name="Albersmeier A."/>
            <person name="Kalinowski J."/>
            <person name="Ruckert C."/>
        </authorList>
    </citation>
    <scope>NUCLEOTIDE SEQUENCE</scope>
    <source>
        <strain evidence="2">JCM 4637</strain>
    </source>
</reference>
<evidence type="ECO:0000313" key="2">
    <source>
        <dbReference type="EMBL" id="GHC90829.1"/>
    </source>
</evidence>
<comment type="caution">
    <text evidence="2">The sequence shown here is derived from an EMBL/GenBank/DDBJ whole genome shotgun (WGS) entry which is preliminary data.</text>
</comment>
<evidence type="ECO:0000256" key="1">
    <source>
        <dbReference type="SAM" id="MobiDB-lite"/>
    </source>
</evidence>
<dbReference type="Gene3D" id="3.40.50.12780">
    <property type="entry name" value="N-terminal domain of ligase-like"/>
    <property type="match status" value="1"/>
</dbReference>